<dbReference type="OrthoDB" id="2339722at2"/>
<dbReference type="EMBL" id="VBTE01000007">
    <property type="protein sequence ID" value="TLQ08516.1"/>
    <property type="molecule type" value="Genomic_DNA"/>
</dbReference>
<reference evidence="2 3" key="1">
    <citation type="submission" date="2019-05" db="EMBL/GenBank/DDBJ databases">
        <title>The metagenome of a microbial culture collection derived from dairy environment covers the genomic content of the human microbiome.</title>
        <authorList>
            <person name="Roder T."/>
            <person name="Wuthrich D."/>
            <person name="Sattari Z."/>
            <person name="Von Ah U."/>
            <person name="Bar C."/>
            <person name="Ronchi F."/>
            <person name="Macpherson A.J."/>
            <person name="Ganal-Vonarburg S.C."/>
            <person name="Bruggmann R."/>
            <person name="Vergeres G."/>
        </authorList>
    </citation>
    <scope>NUCLEOTIDE SEQUENCE [LARGE SCALE GENOMIC DNA]</scope>
    <source>
        <strain evidence="2 3">FAM 24235</strain>
    </source>
</reference>
<dbReference type="Pfam" id="PF01381">
    <property type="entry name" value="HTH_3"/>
    <property type="match status" value="1"/>
</dbReference>
<proteinExistence type="predicted"/>
<dbReference type="Gene3D" id="1.10.260.40">
    <property type="entry name" value="lambda repressor-like DNA-binding domains"/>
    <property type="match status" value="1"/>
</dbReference>
<comment type="caution">
    <text evidence="2">The sequence shown here is derived from an EMBL/GenBank/DDBJ whole genome shotgun (WGS) entry which is preliminary data.</text>
</comment>
<accession>A0A5R9C618</accession>
<dbReference type="CDD" id="cd00093">
    <property type="entry name" value="HTH_XRE"/>
    <property type="match status" value="1"/>
</dbReference>
<dbReference type="SUPFAM" id="SSF47413">
    <property type="entry name" value="lambda repressor-like DNA-binding domains"/>
    <property type="match status" value="1"/>
</dbReference>
<dbReference type="GO" id="GO:0003677">
    <property type="term" value="F:DNA binding"/>
    <property type="evidence" value="ECO:0007669"/>
    <property type="project" value="InterPro"/>
</dbReference>
<gene>
    <name evidence="2" type="ORF">FEZ48_03535</name>
</gene>
<dbReference type="RefSeq" id="WP_138471184.1">
    <property type="nucleotide sequence ID" value="NZ_VBTE01000007.1"/>
</dbReference>
<dbReference type="PROSITE" id="PS50943">
    <property type="entry name" value="HTH_CROC1"/>
    <property type="match status" value="1"/>
</dbReference>
<feature type="domain" description="HTH cro/C1-type" evidence="1">
    <location>
        <begin position="10"/>
        <end position="67"/>
    </location>
</feature>
<dbReference type="InterPro" id="IPR010982">
    <property type="entry name" value="Lambda_DNA-bd_dom_sf"/>
</dbReference>
<dbReference type="Proteomes" id="UP000307201">
    <property type="component" value="Unassembled WGS sequence"/>
</dbReference>
<evidence type="ECO:0000313" key="2">
    <source>
        <dbReference type="EMBL" id="TLQ08516.1"/>
    </source>
</evidence>
<name>A0A5R9C618_9LACT</name>
<protein>
    <submittedName>
        <fullName evidence="2">Helix-turn-helix transcriptional regulator</fullName>
    </submittedName>
</protein>
<evidence type="ECO:0000259" key="1">
    <source>
        <dbReference type="PROSITE" id="PS50943"/>
    </source>
</evidence>
<dbReference type="InterPro" id="IPR001387">
    <property type="entry name" value="Cro/C1-type_HTH"/>
</dbReference>
<evidence type="ECO:0000313" key="3">
    <source>
        <dbReference type="Proteomes" id="UP000307201"/>
    </source>
</evidence>
<sequence length="80" mass="9244">MEEAKEKYTLKQLRGLKGYSKEELARKSNVTSRTIFIYETDIEKMRNGKYSTLDKIAKALGVRVSDIFLDPNSEKPKQTN</sequence>
<dbReference type="SMART" id="SM00530">
    <property type="entry name" value="HTH_XRE"/>
    <property type="match status" value="1"/>
</dbReference>
<organism evidence="2 3">
    <name type="scientific">Marinilactibacillus psychrotolerans</name>
    <dbReference type="NCBI Taxonomy" id="191770"/>
    <lineage>
        <taxon>Bacteria</taxon>
        <taxon>Bacillati</taxon>
        <taxon>Bacillota</taxon>
        <taxon>Bacilli</taxon>
        <taxon>Lactobacillales</taxon>
        <taxon>Carnobacteriaceae</taxon>
        <taxon>Marinilactibacillus</taxon>
    </lineage>
</organism>
<dbReference type="AlphaFoldDB" id="A0A5R9C618"/>